<evidence type="ECO:0000313" key="4">
    <source>
        <dbReference type="Proteomes" id="UP000694562"/>
    </source>
</evidence>
<dbReference type="PRINTS" id="PR01301">
    <property type="entry name" value="RGSPROTEIN"/>
</dbReference>
<dbReference type="PANTHER" id="PTHR10845">
    <property type="entry name" value="REGULATOR OF G PROTEIN SIGNALING"/>
    <property type="match status" value="1"/>
</dbReference>
<reference evidence="3" key="2">
    <citation type="submission" date="2025-09" db="UniProtKB">
        <authorList>
            <consortium name="Ensembl"/>
        </authorList>
    </citation>
    <scope>IDENTIFICATION</scope>
</reference>
<evidence type="ECO:0000313" key="3">
    <source>
        <dbReference type="Ensembl" id="ENSFTIP00000017905.1"/>
    </source>
</evidence>
<feature type="region of interest" description="Disordered" evidence="1">
    <location>
        <begin position="191"/>
        <end position="213"/>
    </location>
</feature>
<evidence type="ECO:0000256" key="1">
    <source>
        <dbReference type="SAM" id="MobiDB-lite"/>
    </source>
</evidence>
<dbReference type="InterPro" id="IPR024066">
    <property type="entry name" value="RGS_subdom1/3"/>
</dbReference>
<dbReference type="InterPro" id="IPR036305">
    <property type="entry name" value="RGS_sf"/>
</dbReference>
<dbReference type="AlphaFoldDB" id="A0A8C4UTP2"/>
<dbReference type="Gene3D" id="1.10.196.10">
    <property type="match status" value="1"/>
</dbReference>
<dbReference type="PROSITE" id="PS50132">
    <property type="entry name" value="RGS"/>
    <property type="match status" value="1"/>
</dbReference>
<dbReference type="SUPFAM" id="SSF48097">
    <property type="entry name" value="Regulator of G-protein signaling, RGS"/>
    <property type="match status" value="1"/>
</dbReference>
<keyword evidence="4" id="KW-1185">Reference proteome</keyword>
<dbReference type="PANTHER" id="PTHR10845:SF32">
    <property type="entry name" value="REGULATOR OF G-PROTEIN SIGNALING 13"/>
    <property type="match status" value="1"/>
</dbReference>
<name>A0A8C4UTP2_FALTI</name>
<dbReference type="Pfam" id="PF00615">
    <property type="entry name" value="RGS"/>
    <property type="match status" value="1"/>
</dbReference>
<dbReference type="Proteomes" id="UP000694562">
    <property type="component" value="Unplaced"/>
</dbReference>
<proteinExistence type="predicted"/>
<feature type="domain" description="RGS" evidence="2">
    <location>
        <begin position="84"/>
        <end position="148"/>
    </location>
</feature>
<feature type="compositionally biased region" description="Polar residues" evidence="1">
    <location>
        <begin position="196"/>
        <end position="213"/>
    </location>
</feature>
<accession>A0A8C4UTP2</accession>
<evidence type="ECO:0000259" key="2">
    <source>
        <dbReference type="PROSITE" id="PS50132"/>
    </source>
</evidence>
<reference evidence="3" key="1">
    <citation type="submission" date="2025-08" db="UniProtKB">
        <authorList>
            <consortium name="Ensembl"/>
        </authorList>
    </citation>
    <scope>IDENTIFICATION</scope>
</reference>
<dbReference type="SMART" id="SM00315">
    <property type="entry name" value="RGS"/>
    <property type="match status" value="1"/>
</dbReference>
<dbReference type="InterPro" id="IPR044926">
    <property type="entry name" value="RGS_subdomain_2"/>
</dbReference>
<dbReference type="InterPro" id="IPR016137">
    <property type="entry name" value="RGS"/>
</dbReference>
<dbReference type="OrthoDB" id="196547at2759"/>
<sequence>MSRNTCWLCKIFRAEENGISSNNTEECLMTPETAIWVRLSSRNPDSISTSACWMRTSLPHSSGQRSPSHWKRVSLDEVLQWSQSFEKLVTSKYGPMIYKTYLKTEHSDENIEFWLACEAYKKITSQRKRISMARKLFTSYIQPQAPNELFQTSSYSLRSHLDATSKTLSTLYVLSLPAQSLAPPQSVFITRPDMDQNPTQKQPTAMNLHQEQT</sequence>
<organism evidence="3 4">
    <name type="scientific">Falco tinnunculus</name>
    <name type="common">Common kestrel</name>
    <dbReference type="NCBI Taxonomy" id="100819"/>
    <lineage>
        <taxon>Eukaryota</taxon>
        <taxon>Metazoa</taxon>
        <taxon>Chordata</taxon>
        <taxon>Craniata</taxon>
        <taxon>Vertebrata</taxon>
        <taxon>Euteleostomi</taxon>
        <taxon>Archelosauria</taxon>
        <taxon>Archosauria</taxon>
        <taxon>Dinosauria</taxon>
        <taxon>Saurischia</taxon>
        <taxon>Theropoda</taxon>
        <taxon>Coelurosauria</taxon>
        <taxon>Aves</taxon>
        <taxon>Neognathae</taxon>
        <taxon>Neoaves</taxon>
        <taxon>Telluraves</taxon>
        <taxon>Australaves</taxon>
        <taxon>Falconiformes</taxon>
        <taxon>Falconidae</taxon>
        <taxon>Falco</taxon>
    </lineage>
</organism>
<protein>
    <submittedName>
        <fullName evidence="3">Regulator of G protein signaling 13</fullName>
    </submittedName>
</protein>
<dbReference type="Ensembl" id="ENSFTIT00000018656.1">
    <property type="protein sequence ID" value="ENSFTIP00000017905.1"/>
    <property type="gene ID" value="ENSFTIG00000011853.1"/>
</dbReference>
<dbReference type="Gene3D" id="1.10.167.10">
    <property type="entry name" value="Regulator of G-protein Signalling 4, domain 2"/>
    <property type="match status" value="1"/>
</dbReference>